<evidence type="ECO:0000313" key="5">
    <source>
        <dbReference type="EMBL" id="MBE9066049.1"/>
    </source>
</evidence>
<dbReference type="Proteomes" id="UP000615026">
    <property type="component" value="Unassembled WGS sequence"/>
</dbReference>
<dbReference type="InterPro" id="IPR051938">
    <property type="entry name" value="Apopto_cytoskel_mod"/>
</dbReference>
<dbReference type="SUPFAM" id="SSF48452">
    <property type="entry name" value="TPR-like"/>
    <property type="match status" value="1"/>
</dbReference>
<dbReference type="AlphaFoldDB" id="A0A928X1W4"/>
<dbReference type="InterPro" id="IPR001623">
    <property type="entry name" value="DnaJ_domain"/>
</dbReference>
<protein>
    <submittedName>
        <fullName evidence="5">J domain-containing protein</fullName>
    </submittedName>
</protein>
<dbReference type="EMBL" id="JADEXP010000026">
    <property type="protein sequence ID" value="MBE9066049.1"/>
    <property type="molecule type" value="Genomic_DNA"/>
</dbReference>
<dbReference type="InterPro" id="IPR019734">
    <property type="entry name" value="TPR_rpt"/>
</dbReference>
<dbReference type="PROSITE" id="PS50076">
    <property type="entry name" value="DNAJ_2"/>
    <property type="match status" value="1"/>
</dbReference>
<evidence type="ECO:0000256" key="3">
    <source>
        <dbReference type="SAM" id="MobiDB-lite"/>
    </source>
</evidence>
<evidence type="ECO:0000313" key="6">
    <source>
        <dbReference type="Proteomes" id="UP000615026"/>
    </source>
</evidence>
<keyword evidence="6" id="KW-1185">Reference proteome</keyword>
<name>A0A928X1W4_LEPEC</name>
<dbReference type="PANTHER" id="PTHR44145">
    <property type="entry name" value="DNAJ HOMOLOG SUBFAMILY A MEMBER 3, MITOCHONDRIAL"/>
    <property type="match status" value="1"/>
</dbReference>
<gene>
    <name evidence="5" type="ORF">IQ260_05220</name>
</gene>
<reference evidence="5" key="1">
    <citation type="submission" date="2020-10" db="EMBL/GenBank/DDBJ databases">
        <authorList>
            <person name="Castelo-Branco R."/>
            <person name="Eusebio N."/>
            <person name="Adriana R."/>
            <person name="Vieira A."/>
            <person name="Brugerolle De Fraissinette N."/>
            <person name="Rezende De Castro R."/>
            <person name="Schneider M.P."/>
            <person name="Vasconcelos V."/>
            <person name="Leao P.N."/>
        </authorList>
    </citation>
    <scope>NUCLEOTIDE SEQUENCE</scope>
    <source>
        <strain evidence="5">LEGE 11479</strain>
    </source>
</reference>
<proteinExistence type="predicted"/>
<comment type="caution">
    <text evidence="5">The sequence shown here is derived from an EMBL/GenBank/DDBJ whole genome shotgun (WGS) entry which is preliminary data.</text>
</comment>
<dbReference type="SUPFAM" id="SSF46565">
    <property type="entry name" value="Chaperone J-domain"/>
    <property type="match status" value="1"/>
</dbReference>
<dbReference type="InterPro" id="IPR011990">
    <property type="entry name" value="TPR-like_helical_dom_sf"/>
</dbReference>
<feature type="compositionally biased region" description="Acidic residues" evidence="3">
    <location>
        <begin position="64"/>
        <end position="80"/>
    </location>
</feature>
<dbReference type="InterPro" id="IPR036869">
    <property type="entry name" value="J_dom_sf"/>
</dbReference>
<dbReference type="CDD" id="cd06257">
    <property type="entry name" value="DnaJ"/>
    <property type="match status" value="1"/>
</dbReference>
<evidence type="ECO:0000259" key="4">
    <source>
        <dbReference type="PROSITE" id="PS50076"/>
    </source>
</evidence>
<feature type="region of interest" description="Disordered" evidence="3">
    <location>
        <begin position="61"/>
        <end position="92"/>
    </location>
</feature>
<dbReference type="PANTHER" id="PTHR44145:SF3">
    <property type="entry name" value="DNAJ HOMOLOG SUBFAMILY A MEMBER 3, MITOCHONDRIAL"/>
    <property type="match status" value="1"/>
</dbReference>
<dbReference type="PRINTS" id="PR00625">
    <property type="entry name" value="JDOMAIN"/>
</dbReference>
<dbReference type="SMART" id="SM00271">
    <property type="entry name" value="DnaJ"/>
    <property type="match status" value="1"/>
</dbReference>
<keyword evidence="2" id="KW-0802">TPR repeat</keyword>
<accession>A0A928X1W4</accession>
<dbReference type="Gene3D" id="1.25.40.10">
    <property type="entry name" value="Tetratricopeptide repeat domain"/>
    <property type="match status" value="1"/>
</dbReference>
<organism evidence="5 6">
    <name type="scientific">Leptolyngbya cf. ectocarpi LEGE 11479</name>
    <dbReference type="NCBI Taxonomy" id="1828722"/>
    <lineage>
        <taxon>Bacteria</taxon>
        <taxon>Bacillati</taxon>
        <taxon>Cyanobacteriota</taxon>
        <taxon>Cyanophyceae</taxon>
        <taxon>Leptolyngbyales</taxon>
        <taxon>Leptolyngbyaceae</taxon>
        <taxon>Leptolyngbya group</taxon>
        <taxon>Leptolyngbya</taxon>
    </lineage>
</organism>
<feature type="repeat" description="TPR" evidence="2">
    <location>
        <begin position="141"/>
        <end position="174"/>
    </location>
</feature>
<sequence>MGLADYYRTLGLRTGASFDDVKAAYRKLARKYHPDVNPNDQQAQDRFIKVTKAYEALLAVFQPEEPEEPEEDSSEDEPMEDAPSPVQTNPGLSAHEQKLKQDSYGQLQMLLKQQKYPRAIALVEGLAQRITQDPEVRQWQAITYQRWGRELINQGQLKKARIYLDKALKTDPLNKSLWVEINRDFQSIKQRARQQS</sequence>
<dbReference type="Pfam" id="PF00226">
    <property type="entry name" value="DnaJ"/>
    <property type="match status" value="1"/>
</dbReference>
<keyword evidence="1" id="KW-0143">Chaperone</keyword>
<evidence type="ECO:0000256" key="1">
    <source>
        <dbReference type="ARBA" id="ARBA00023186"/>
    </source>
</evidence>
<evidence type="ECO:0000256" key="2">
    <source>
        <dbReference type="PROSITE-ProRule" id="PRU00339"/>
    </source>
</evidence>
<dbReference type="Gene3D" id="1.10.287.110">
    <property type="entry name" value="DnaJ domain"/>
    <property type="match status" value="1"/>
</dbReference>
<dbReference type="PROSITE" id="PS50005">
    <property type="entry name" value="TPR"/>
    <property type="match status" value="1"/>
</dbReference>
<feature type="domain" description="J" evidence="4">
    <location>
        <begin position="5"/>
        <end position="62"/>
    </location>
</feature>